<evidence type="ECO:0000256" key="10">
    <source>
        <dbReference type="ARBA" id="ARBA00033270"/>
    </source>
</evidence>
<protein>
    <recommendedName>
        <fullName evidence="12">Probable peptidoglycan glycosyltransferase FtsW</fullName>
        <ecNumber evidence="14">2.4.99.28</ecNumber>
    </recommendedName>
    <alternativeName>
        <fullName evidence="13">Cell division protein FtsW</fullName>
    </alternativeName>
    <alternativeName>
        <fullName evidence="10">Cell wall polymerase</fullName>
    </alternativeName>
    <alternativeName>
        <fullName evidence="9">Peptidoglycan polymerase</fullName>
    </alternativeName>
</protein>
<evidence type="ECO:0000256" key="16">
    <source>
        <dbReference type="SAM" id="Phobius"/>
    </source>
</evidence>
<evidence type="ECO:0000256" key="14">
    <source>
        <dbReference type="ARBA" id="ARBA00044770"/>
    </source>
</evidence>
<keyword evidence="17" id="KW-0131">Cell cycle</keyword>
<keyword evidence="8 16" id="KW-0472">Membrane</keyword>
<dbReference type="EMBL" id="SEOL01000004">
    <property type="protein sequence ID" value="MBL0849036.1"/>
    <property type="molecule type" value="Genomic_DNA"/>
</dbReference>
<comment type="caution">
    <text evidence="17">The sequence shown here is derived from an EMBL/GenBank/DDBJ whole genome shotgun (WGS) entry which is preliminary data.</text>
</comment>
<evidence type="ECO:0000256" key="8">
    <source>
        <dbReference type="ARBA" id="ARBA00023136"/>
    </source>
</evidence>
<reference evidence="17" key="1">
    <citation type="submission" date="2019-02" db="EMBL/GenBank/DDBJ databases">
        <title>A novel Candidatus Liberibacter species associated with the New Zealand native fuchsia psyllid, Ctenarytaina fuchsiae.</title>
        <authorList>
            <person name="Thompson S.M."/>
            <person name="Jorgensen N."/>
            <person name="David C."/>
            <person name="Bulman S.R."/>
            <person name="Smith G.R."/>
        </authorList>
    </citation>
    <scope>NUCLEOTIDE SEQUENCE</scope>
    <source>
        <strain evidence="17">Oxford</strain>
    </source>
</reference>
<evidence type="ECO:0000256" key="7">
    <source>
        <dbReference type="ARBA" id="ARBA00022989"/>
    </source>
</evidence>
<dbReference type="AlphaFoldDB" id="A0A937AQF1"/>
<accession>A0A937AQF1</accession>
<keyword evidence="6" id="KW-0573">Peptidoglycan synthesis</keyword>
<evidence type="ECO:0000256" key="2">
    <source>
        <dbReference type="ARBA" id="ARBA00022676"/>
    </source>
</evidence>
<feature type="transmembrane region" description="Helical" evidence="16">
    <location>
        <begin position="58"/>
        <end position="77"/>
    </location>
</feature>
<feature type="transmembrane region" description="Helical" evidence="16">
    <location>
        <begin position="273"/>
        <end position="294"/>
    </location>
</feature>
<keyword evidence="3" id="KW-0808">Transferase</keyword>
<organism evidence="17 18">
    <name type="scientific">Candidatus Liberibacter ctenarytainae</name>
    <dbReference type="NCBI Taxonomy" id="2020335"/>
    <lineage>
        <taxon>Bacteria</taxon>
        <taxon>Pseudomonadati</taxon>
        <taxon>Pseudomonadota</taxon>
        <taxon>Alphaproteobacteria</taxon>
        <taxon>Hyphomicrobiales</taxon>
        <taxon>Rhizobiaceae</taxon>
        <taxon>Liberibacter</taxon>
    </lineage>
</organism>
<feature type="transmembrane region" description="Helical" evidence="16">
    <location>
        <begin position="306"/>
        <end position="327"/>
    </location>
</feature>
<feature type="transmembrane region" description="Helical" evidence="16">
    <location>
        <begin position="177"/>
        <end position="208"/>
    </location>
</feature>
<evidence type="ECO:0000256" key="4">
    <source>
        <dbReference type="ARBA" id="ARBA00022692"/>
    </source>
</evidence>
<dbReference type="GO" id="GO:0032153">
    <property type="term" value="C:cell division site"/>
    <property type="evidence" value="ECO:0007669"/>
    <property type="project" value="TreeGrafter"/>
</dbReference>
<sequence>MVKRTERGVWAEWFWTVDWFFLIAFLSLLGIGFLLSFASSPSVAEKLGLDSFYFVKRHALFLFPSIVIMILFSFFSPKQVRNSACILLFVSLVMMVLALFLGIEIKGAKRWVYFAGTSVQPSEFMKPAFIIVCAWLFSEQMRQPEISGNIFSLILFGIIVALLIAQPDFGQSILISLIWGCMFFITGVLWFWVIMFGFCGMISLILAYKMMPHVAIRIDYFLTGIGDSFQVDNSREAIIHGGWFGQGPGGGIMKRIIPDSHTDFVFSVAAEEFGILFCIVILCIFTFIVMRAFMYSLRETDDFARLAIYGLALQIGFQAFFNIGVNLNLLPTKGITIPAISYGGSSMLGICITAGYLLALTSRHPTKRSYGQSIFCDSSDSHT</sequence>
<evidence type="ECO:0000256" key="6">
    <source>
        <dbReference type="ARBA" id="ARBA00022984"/>
    </source>
</evidence>
<dbReference type="GO" id="GO:0009252">
    <property type="term" value="P:peptidoglycan biosynthetic process"/>
    <property type="evidence" value="ECO:0007669"/>
    <property type="project" value="UniProtKB-KW"/>
</dbReference>
<dbReference type="GO" id="GO:0015648">
    <property type="term" value="F:lipid-linked peptidoglycan transporter activity"/>
    <property type="evidence" value="ECO:0007669"/>
    <property type="project" value="TreeGrafter"/>
</dbReference>
<comment type="similarity">
    <text evidence="11">Belongs to the SEDS family. FtsW subfamily.</text>
</comment>
<feature type="transmembrane region" description="Helical" evidence="16">
    <location>
        <begin position="339"/>
        <end position="359"/>
    </location>
</feature>
<feature type="transmembrane region" description="Helical" evidence="16">
    <location>
        <begin position="84"/>
        <end position="103"/>
    </location>
</feature>
<dbReference type="Pfam" id="PF01098">
    <property type="entry name" value="FTSW_RODA_SPOVE"/>
    <property type="match status" value="1"/>
</dbReference>
<comment type="subcellular location">
    <subcellularLocation>
        <location evidence="1">Membrane</location>
        <topology evidence="1">Multi-pass membrane protein</topology>
    </subcellularLocation>
</comment>
<dbReference type="InterPro" id="IPR001182">
    <property type="entry name" value="FtsW/RodA"/>
</dbReference>
<dbReference type="EC" id="2.4.99.28" evidence="14"/>
<proteinExistence type="inferred from homology"/>
<evidence type="ECO:0000256" key="13">
    <source>
        <dbReference type="ARBA" id="ARBA00041418"/>
    </source>
</evidence>
<keyword evidence="5" id="KW-0133">Cell shape</keyword>
<comment type="catalytic activity">
    <reaction evidence="15">
        <text>[GlcNAc-(1-&gt;4)-Mur2Ac(oyl-L-Ala-gamma-D-Glu-L-Lys-D-Ala-D-Ala)](n)-di-trans,octa-cis-undecaprenyl diphosphate + beta-D-GlcNAc-(1-&gt;4)-Mur2Ac(oyl-L-Ala-gamma-D-Glu-L-Lys-D-Ala-D-Ala)-di-trans,octa-cis-undecaprenyl diphosphate = [GlcNAc-(1-&gt;4)-Mur2Ac(oyl-L-Ala-gamma-D-Glu-L-Lys-D-Ala-D-Ala)](n+1)-di-trans,octa-cis-undecaprenyl diphosphate + di-trans,octa-cis-undecaprenyl diphosphate + H(+)</text>
        <dbReference type="Rhea" id="RHEA:23708"/>
        <dbReference type="Rhea" id="RHEA-COMP:9602"/>
        <dbReference type="Rhea" id="RHEA-COMP:9603"/>
        <dbReference type="ChEBI" id="CHEBI:15378"/>
        <dbReference type="ChEBI" id="CHEBI:58405"/>
        <dbReference type="ChEBI" id="CHEBI:60033"/>
        <dbReference type="ChEBI" id="CHEBI:78435"/>
        <dbReference type="EC" id="2.4.99.28"/>
    </reaction>
</comment>
<evidence type="ECO:0000256" key="15">
    <source>
        <dbReference type="ARBA" id="ARBA00049902"/>
    </source>
</evidence>
<evidence type="ECO:0000256" key="5">
    <source>
        <dbReference type="ARBA" id="ARBA00022960"/>
    </source>
</evidence>
<evidence type="ECO:0000256" key="9">
    <source>
        <dbReference type="ARBA" id="ARBA00032370"/>
    </source>
</evidence>
<keyword evidence="17" id="KW-0132">Cell division</keyword>
<dbReference type="Proteomes" id="UP000736856">
    <property type="component" value="Unassembled WGS sequence"/>
</dbReference>
<name>A0A937AQF1_9HYPH</name>
<dbReference type="GO" id="GO:0051301">
    <property type="term" value="P:cell division"/>
    <property type="evidence" value="ECO:0007669"/>
    <property type="project" value="UniProtKB-KW"/>
</dbReference>
<dbReference type="PANTHER" id="PTHR30474">
    <property type="entry name" value="CELL CYCLE PROTEIN"/>
    <property type="match status" value="1"/>
</dbReference>
<evidence type="ECO:0000256" key="3">
    <source>
        <dbReference type="ARBA" id="ARBA00022679"/>
    </source>
</evidence>
<dbReference type="PANTHER" id="PTHR30474:SF2">
    <property type="entry name" value="PEPTIDOGLYCAN GLYCOSYLTRANSFERASE FTSW-RELATED"/>
    <property type="match status" value="1"/>
</dbReference>
<evidence type="ECO:0000313" key="18">
    <source>
        <dbReference type="Proteomes" id="UP000736856"/>
    </source>
</evidence>
<feature type="transmembrane region" description="Helical" evidence="16">
    <location>
        <begin position="146"/>
        <end position="165"/>
    </location>
</feature>
<evidence type="ECO:0000256" key="1">
    <source>
        <dbReference type="ARBA" id="ARBA00004141"/>
    </source>
</evidence>
<evidence type="ECO:0000256" key="11">
    <source>
        <dbReference type="ARBA" id="ARBA00038053"/>
    </source>
</evidence>
<dbReference type="GO" id="GO:0008955">
    <property type="term" value="F:peptidoglycan glycosyltransferase activity"/>
    <property type="evidence" value="ECO:0007669"/>
    <property type="project" value="UniProtKB-EC"/>
</dbReference>
<feature type="transmembrane region" description="Helical" evidence="16">
    <location>
        <begin position="12"/>
        <end position="38"/>
    </location>
</feature>
<gene>
    <name evidence="17" type="ORF">EU981_02990</name>
</gene>
<evidence type="ECO:0000313" key="17">
    <source>
        <dbReference type="EMBL" id="MBL0849036.1"/>
    </source>
</evidence>
<keyword evidence="2" id="KW-0328">Glycosyltransferase</keyword>
<dbReference type="GO" id="GO:0008360">
    <property type="term" value="P:regulation of cell shape"/>
    <property type="evidence" value="ECO:0007669"/>
    <property type="project" value="UniProtKB-KW"/>
</dbReference>
<keyword evidence="4 16" id="KW-0812">Transmembrane</keyword>
<dbReference type="GO" id="GO:0005886">
    <property type="term" value="C:plasma membrane"/>
    <property type="evidence" value="ECO:0007669"/>
    <property type="project" value="TreeGrafter"/>
</dbReference>
<evidence type="ECO:0000256" key="12">
    <source>
        <dbReference type="ARBA" id="ARBA00041185"/>
    </source>
</evidence>
<keyword evidence="7 16" id="KW-1133">Transmembrane helix</keyword>